<evidence type="ECO:0000313" key="9">
    <source>
        <dbReference type="Proteomes" id="UP001148786"/>
    </source>
</evidence>
<accession>A0A9W8K773</accession>
<dbReference type="Proteomes" id="UP001148786">
    <property type="component" value="Unassembled WGS sequence"/>
</dbReference>
<comment type="caution">
    <text evidence="8">The sequence shown here is derived from an EMBL/GenBank/DDBJ whole genome shotgun (WGS) entry which is preliminary data.</text>
</comment>
<dbReference type="GO" id="GO:0004519">
    <property type="term" value="F:endonuclease activity"/>
    <property type="evidence" value="ECO:0007669"/>
    <property type="project" value="UniProtKB-KW"/>
</dbReference>
<dbReference type="InterPro" id="IPR041373">
    <property type="entry name" value="RT_RNaseH"/>
</dbReference>
<protein>
    <recommendedName>
        <fullName evidence="7">Reverse transcriptase RNase H-like domain-containing protein</fullName>
    </recommendedName>
</protein>
<keyword evidence="9" id="KW-1185">Reference proteome</keyword>
<keyword evidence="2" id="KW-0548">Nucleotidyltransferase</keyword>
<dbReference type="EMBL" id="JANKHO010000164">
    <property type="protein sequence ID" value="KAJ3514053.1"/>
    <property type="molecule type" value="Genomic_DNA"/>
</dbReference>
<dbReference type="GO" id="GO:0003964">
    <property type="term" value="F:RNA-directed DNA polymerase activity"/>
    <property type="evidence" value="ECO:0007669"/>
    <property type="project" value="UniProtKB-KW"/>
</dbReference>
<keyword evidence="4" id="KW-0255">Endonuclease</keyword>
<evidence type="ECO:0000256" key="6">
    <source>
        <dbReference type="ARBA" id="ARBA00022918"/>
    </source>
</evidence>
<dbReference type="AlphaFoldDB" id="A0A9W8K773"/>
<sequence>MAVLHGLTGDTVSFRWGYTEQRAFEDVKRLVHLARSHNRVPLNYSEKAPKIWMVTDGCSTGVAGLISQGDDWRTAKIAAFYSAKLNSAQQNYPVHEIEMLAGIETMLRHRDLLQGAKFTWVTDHKGLIHLLHQKNLSGRQARWCEKISEFDFNIMYVPGIENVVADALSRLYSNDTEGTIRTQSEYTYFDVVNDDVRVEGNPSMPILAGIQARVAVQRKPRAKPVPAETGRPETAAEFAARVKDHFVLRGPREQKEGGEQEQIIQHNLPEGESPVQMPPHDPDVEVTGAIPDKMTRVDDIISDASLLSVLTESRLGLDLEKEIRNNYGNDPVFRRIMKKPSEHKNFTVNNGLIYMLANSKKLLCIPNILIKGRSAHEIIISEAHSLLAHLGGAKTLFYLRDHEKQAIKSEALRATQPPAHSVKSLGIRRDRLRWSPT</sequence>
<dbReference type="Pfam" id="PF17917">
    <property type="entry name" value="RT_RNaseH"/>
    <property type="match status" value="1"/>
</dbReference>
<evidence type="ECO:0000256" key="2">
    <source>
        <dbReference type="ARBA" id="ARBA00022695"/>
    </source>
</evidence>
<dbReference type="Gene3D" id="1.10.340.70">
    <property type="match status" value="1"/>
</dbReference>
<evidence type="ECO:0000256" key="5">
    <source>
        <dbReference type="ARBA" id="ARBA00022801"/>
    </source>
</evidence>
<keyword evidence="5" id="KW-0378">Hydrolase</keyword>
<organism evidence="8 9">
    <name type="scientific">Agrocybe chaxingu</name>
    <dbReference type="NCBI Taxonomy" id="84603"/>
    <lineage>
        <taxon>Eukaryota</taxon>
        <taxon>Fungi</taxon>
        <taxon>Dikarya</taxon>
        <taxon>Basidiomycota</taxon>
        <taxon>Agaricomycotina</taxon>
        <taxon>Agaricomycetes</taxon>
        <taxon>Agaricomycetidae</taxon>
        <taxon>Agaricales</taxon>
        <taxon>Agaricineae</taxon>
        <taxon>Strophariaceae</taxon>
        <taxon>Agrocybe</taxon>
    </lineage>
</organism>
<keyword evidence="6" id="KW-0695">RNA-directed DNA polymerase</keyword>
<evidence type="ECO:0000313" key="8">
    <source>
        <dbReference type="EMBL" id="KAJ3514053.1"/>
    </source>
</evidence>
<keyword evidence="3" id="KW-0540">Nuclease</keyword>
<reference evidence="8" key="1">
    <citation type="submission" date="2022-07" db="EMBL/GenBank/DDBJ databases">
        <title>Genome Sequence of Agrocybe chaxingu.</title>
        <authorList>
            <person name="Buettner E."/>
        </authorList>
    </citation>
    <scope>NUCLEOTIDE SEQUENCE</scope>
    <source>
        <strain evidence="8">MP-N11</strain>
    </source>
</reference>
<name>A0A9W8K773_9AGAR</name>
<feature type="domain" description="Reverse transcriptase RNase H-like" evidence="7">
    <location>
        <begin position="51"/>
        <end position="150"/>
    </location>
</feature>
<dbReference type="CDD" id="cd09274">
    <property type="entry name" value="RNase_HI_RT_Ty3"/>
    <property type="match status" value="1"/>
</dbReference>
<gene>
    <name evidence="8" type="ORF">NLJ89_g2594</name>
</gene>
<evidence type="ECO:0000256" key="4">
    <source>
        <dbReference type="ARBA" id="ARBA00022759"/>
    </source>
</evidence>
<dbReference type="PANTHER" id="PTHR37984:SF5">
    <property type="entry name" value="PROTEIN NYNRIN-LIKE"/>
    <property type="match status" value="1"/>
</dbReference>
<keyword evidence="1" id="KW-0808">Transferase</keyword>
<evidence type="ECO:0000259" key="7">
    <source>
        <dbReference type="Pfam" id="PF17917"/>
    </source>
</evidence>
<dbReference type="InterPro" id="IPR043502">
    <property type="entry name" value="DNA/RNA_pol_sf"/>
</dbReference>
<dbReference type="SUPFAM" id="SSF56672">
    <property type="entry name" value="DNA/RNA polymerases"/>
    <property type="match status" value="1"/>
</dbReference>
<dbReference type="GO" id="GO:0016787">
    <property type="term" value="F:hydrolase activity"/>
    <property type="evidence" value="ECO:0007669"/>
    <property type="project" value="UniProtKB-KW"/>
</dbReference>
<dbReference type="InterPro" id="IPR050951">
    <property type="entry name" value="Retrovirus_Pol_polyprotein"/>
</dbReference>
<evidence type="ECO:0000256" key="3">
    <source>
        <dbReference type="ARBA" id="ARBA00022722"/>
    </source>
</evidence>
<dbReference type="OrthoDB" id="1750432at2759"/>
<evidence type="ECO:0000256" key="1">
    <source>
        <dbReference type="ARBA" id="ARBA00022679"/>
    </source>
</evidence>
<proteinExistence type="predicted"/>
<dbReference type="PANTHER" id="PTHR37984">
    <property type="entry name" value="PROTEIN CBG26694"/>
    <property type="match status" value="1"/>
</dbReference>